<dbReference type="EMBL" id="KN831959">
    <property type="protein sequence ID" value="KIO07666.1"/>
    <property type="molecule type" value="Genomic_DNA"/>
</dbReference>
<evidence type="ECO:0000313" key="2">
    <source>
        <dbReference type="Proteomes" id="UP000054217"/>
    </source>
</evidence>
<gene>
    <name evidence="1" type="ORF">M404DRAFT_104131</name>
</gene>
<keyword evidence="2" id="KW-1185">Reference proteome</keyword>
<protein>
    <submittedName>
        <fullName evidence="1">Uncharacterized protein</fullName>
    </submittedName>
</protein>
<sequence length="62" mass="6962">NVLCNVNIQHDCASSRCTGVQVVGERQENDKTTRTKMIINHTPTNAFLLNTHALHNYKRIAA</sequence>
<dbReference type="InParanoid" id="A0A0C3PGY4"/>
<dbReference type="OrthoDB" id="3264327at2759"/>
<feature type="non-terminal residue" evidence="1">
    <location>
        <position position="62"/>
    </location>
</feature>
<feature type="non-terminal residue" evidence="1">
    <location>
        <position position="1"/>
    </location>
</feature>
<name>A0A0C3PGY4_PISTI</name>
<dbReference type="Proteomes" id="UP000054217">
    <property type="component" value="Unassembled WGS sequence"/>
</dbReference>
<proteinExistence type="predicted"/>
<organism evidence="1 2">
    <name type="scientific">Pisolithus tinctorius Marx 270</name>
    <dbReference type="NCBI Taxonomy" id="870435"/>
    <lineage>
        <taxon>Eukaryota</taxon>
        <taxon>Fungi</taxon>
        <taxon>Dikarya</taxon>
        <taxon>Basidiomycota</taxon>
        <taxon>Agaricomycotina</taxon>
        <taxon>Agaricomycetes</taxon>
        <taxon>Agaricomycetidae</taxon>
        <taxon>Boletales</taxon>
        <taxon>Sclerodermatineae</taxon>
        <taxon>Pisolithaceae</taxon>
        <taxon>Pisolithus</taxon>
    </lineage>
</organism>
<reference evidence="2" key="2">
    <citation type="submission" date="2015-01" db="EMBL/GenBank/DDBJ databases">
        <title>Evolutionary Origins and Diversification of the Mycorrhizal Mutualists.</title>
        <authorList>
            <consortium name="DOE Joint Genome Institute"/>
            <consortium name="Mycorrhizal Genomics Consortium"/>
            <person name="Kohler A."/>
            <person name="Kuo A."/>
            <person name="Nagy L.G."/>
            <person name="Floudas D."/>
            <person name="Copeland A."/>
            <person name="Barry K.W."/>
            <person name="Cichocki N."/>
            <person name="Veneault-Fourrey C."/>
            <person name="LaButti K."/>
            <person name="Lindquist E.A."/>
            <person name="Lipzen A."/>
            <person name="Lundell T."/>
            <person name="Morin E."/>
            <person name="Murat C."/>
            <person name="Riley R."/>
            <person name="Ohm R."/>
            <person name="Sun H."/>
            <person name="Tunlid A."/>
            <person name="Henrissat B."/>
            <person name="Grigoriev I.V."/>
            <person name="Hibbett D.S."/>
            <person name="Martin F."/>
        </authorList>
    </citation>
    <scope>NUCLEOTIDE SEQUENCE [LARGE SCALE GENOMIC DNA]</scope>
    <source>
        <strain evidence="2">Marx 270</strain>
    </source>
</reference>
<evidence type="ECO:0000313" key="1">
    <source>
        <dbReference type="EMBL" id="KIO07666.1"/>
    </source>
</evidence>
<dbReference type="HOGENOM" id="CLU_157667_2_1_1"/>
<accession>A0A0C3PGY4</accession>
<dbReference type="AlphaFoldDB" id="A0A0C3PGY4"/>
<reference evidence="1 2" key="1">
    <citation type="submission" date="2014-04" db="EMBL/GenBank/DDBJ databases">
        <authorList>
            <consortium name="DOE Joint Genome Institute"/>
            <person name="Kuo A."/>
            <person name="Kohler A."/>
            <person name="Costa M.D."/>
            <person name="Nagy L.G."/>
            <person name="Floudas D."/>
            <person name="Copeland A."/>
            <person name="Barry K.W."/>
            <person name="Cichocki N."/>
            <person name="Veneault-Fourrey C."/>
            <person name="LaButti K."/>
            <person name="Lindquist E.A."/>
            <person name="Lipzen A."/>
            <person name="Lundell T."/>
            <person name="Morin E."/>
            <person name="Murat C."/>
            <person name="Sun H."/>
            <person name="Tunlid A."/>
            <person name="Henrissat B."/>
            <person name="Grigoriev I.V."/>
            <person name="Hibbett D.S."/>
            <person name="Martin F."/>
            <person name="Nordberg H.P."/>
            <person name="Cantor M.N."/>
            <person name="Hua S.X."/>
        </authorList>
    </citation>
    <scope>NUCLEOTIDE SEQUENCE [LARGE SCALE GENOMIC DNA]</scope>
    <source>
        <strain evidence="1 2">Marx 270</strain>
    </source>
</reference>